<evidence type="ECO:0000256" key="1">
    <source>
        <dbReference type="SAM" id="MobiDB-lite"/>
    </source>
</evidence>
<dbReference type="HOGENOM" id="CLU_1120165_0_0_1"/>
<organism evidence="2 3">
    <name type="scientific">Drechslerella stenobrocha 248</name>
    <dbReference type="NCBI Taxonomy" id="1043628"/>
    <lineage>
        <taxon>Eukaryota</taxon>
        <taxon>Fungi</taxon>
        <taxon>Dikarya</taxon>
        <taxon>Ascomycota</taxon>
        <taxon>Pezizomycotina</taxon>
        <taxon>Orbiliomycetes</taxon>
        <taxon>Orbiliales</taxon>
        <taxon>Orbiliaceae</taxon>
        <taxon>Drechslerella</taxon>
    </lineage>
</organism>
<accession>W7HV22</accession>
<proteinExistence type="predicted"/>
<dbReference type="Proteomes" id="UP000024837">
    <property type="component" value="Unassembled WGS sequence"/>
</dbReference>
<reference evidence="2 3" key="1">
    <citation type="submission" date="2013-05" db="EMBL/GenBank/DDBJ databases">
        <title>Drechslerella stenobrocha genome reveals carnivorous origination and mechanical trapping mechanism of predatory fungi.</title>
        <authorList>
            <person name="Liu X."/>
            <person name="Zhang W."/>
            <person name="Liu K."/>
        </authorList>
    </citation>
    <scope>NUCLEOTIDE SEQUENCE [LARGE SCALE GENOMIC DNA]</scope>
    <source>
        <strain evidence="2 3">248</strain>
    </source>
</reference>
<evidence type="ECO:0000313" key="2">
    <source>
        <dbReference type="EMBL" id="EWC43907.1"/>
    </source>
</evidence>
<protein>
    <submittedName>
        <fullName evidence="2">Uncharacterized protein</fullName>
    </submittedName>
</protein>
<evidence type="ECO:0000313" key="3">
    <source>
        <dbReference type="Proteomes" id="UP000024837"/>
    </source>
</evidence>
<dbReference type="EMBL" id="KI966448">
    <property type="protein sequence ID" value="EWC43907.1"/>
    <property type="molecule type" value="Genomic_DNA"/>
</dbReference>
<sequence>MVGWLILRTRTNDANHQPRPLLLLFPLTTIDRSVRIASPYITQSSSSPATDIASDPSGGKPRRPFTDPAYRSRYSDGCGSLSRASRRPVRRESVFVEQLDVVATATAPNGANHVTSHLSSTPASSPFHHRNLNLHNLHRPSLLAINPVKAKESYIMQLPVHPSRFSLLVLFLVACSTISLSTSAERDLDGLLKHVPGAGEGVVERREASVAPSFRIGPAVRNPSKDIPKLRTGLLVLGIGCLFAGLMT</sequence>
<dbReference type="OrthoDB" id="5424367at2759"/>
<dbReference type="AlphaFoldDB" id="W7HV22"/>
<keyword evidence="3" id="KW-1185">Reference proteome</keyword>
<gene>
    <name evidence="2" type="ORF">DRE_01259</name>
</gene>
<feature type="region of interest" description="Disordered" evidence="1">
    <location>
        <begin position="41"/>
        <end position="85"/>
    </location>
</feature>
<name>W7HV22_9PEZI</name>